<dbReference type="GO" id="GO:0004519">
    <property type="term" value="F:endonuclease activity"/>
    <property type="evidence" value="ECO:0007669"/>
    <property type="project" value="UniProtKB-KW"/>
</dbReference>
<dbReference type="Gene3D" id="1.10.30.50">
    <property type="match status" value="1"/>
</dbReference>
<dbReference type="CDD" id="cd00085">
    <property type="entry name" value="HNHc"/>
    <property type="match status" value="1"/>
</dbReference>
<proteinExistence type="predicted"/>
<name>A0ABY7UKI3_9CORY</name>
<dbReference type="GO" id="GO:0008168">
    <property type="term" value="F:methyltransferase activity"/>
    <property type="evidence" value="ECO:0007669"/>
    <property type="project" value="UniProtKB-KW"/>
</dbReference>
<sequence length="444" mass="49340">MSIASSLEKPVQRSVEQGETLQDRIRSYYIHANANRAVMLDLVGEFDEAEMYLEHGHYTTSAWLQQELNLPISTAYEYVRVARGLRKFRCLLDAFEAGVMPYSTVRFLLRYLTEENEEELVDLALVLSFADLRRAVAGVEEAGEKTAPDEPFLKAHTRDDGMLDLRGLLPAVTGQELLAALKIAQLAQYGIDDVDVEDLNNPDVIDDLIQQAETGEETCPAEQTAEPRKDTKLSTEEVLRLPSRFGPPEPADLYPAFLGMIAMVRSNPVSPLRCPGAHVNIVLTEDGRGFMPENIAAPSSVVRSYIANATVRMHLLDKRGLTLNVSRSQRFATDGQVQALLAVWGHQCAMPGCTHRRFIQIHHLREWEYGGGTDIDNLIPLCSSCHSKVSHGVAHIQSKGADLYFRFADGSQFVSRNRAMPRRTEPFEGKLADVVADAALSFAD</sequence>
<dbReference type="EMBL" id="CP063194">
    <property type="protein sequence ID" value="WCZ39232.1"/>
    <property type="molecule type" value="Genomic_DNA"/>
</dbReference>
<evidence type="ECO:0000259" key="2">
    <source>
        <dbReference type="SMART" id="SM00507"/>
    </source>
</evidence>
<evidence type="ECO:0000313" key="4">
    <source>
        <dbReference type="Proteomes" id="UP001218071"/>
    </source>
</evidence>
<dbReference type="InterPro" id="IPR002711">
    <property type="entry name" value="HNH"/>
</dbReference>
<feature type="region of interest" description="Disordered" evidence="1">
    <location>
        <begin position="215"/>
        <end position="234"/>
    </location>
</feature>
<dbReference type="GO" id="GO:0032259">
    <property type="term" value="P:methylation"/>
    <property type="evidence" value="ECO:0007669"/>
    <property type="project" value="UniProtKB-KW"/>
</dbReference>
<keyword evidence="3" id="KW-0378">Hydrolase</keyword>
<keyword evidence="3" id="KW-0489">Methyltransferase</keyword>
<accession>A0ABY7UKI3</accession>
<keyword evidence="3" id="KW-0540">Nuclease</keyword>
<dbReference type="Proteomes" id="UP001218071">
    <property type="component" value="Chromosome"/>
</dbReference>
<keyword evidence="3" id="KW-0255">Endonuclease</keyword>
<feature type="domain" description="HNH nuclease" evidence="2">
    <location>
        <begin position="336"/>
        <end position="387"/>
    </location>
</feature>
<feature type="compositionally biased region" description="Basic and acidic residues" evidence="1">
    <location>
        <begin position="225"/>
        <end position="234"/>
    </location>
</feature>
<keyword evidence="3" id="KW-0808">Transferase</keyword>
<protein>
    <submittedName>
        <fullName evidence="3">HNH endonuclease</fullName>
    </submittedName>
</protein>
<dbReference type="SMART" id="SM00507">
    <property type="entry name" value="HNHc"/>
    <property type="match status" value="1"/>
</dbReference>
<keyword evidence="4" id="KW-1185">Reference proteome</keyword>
<dbReference type="RefSeq" id="WP_042406943.1">
    <property type="nucleotide sequence ID" value="NZ_CBYN010000045.1"/>
</dbReference>
<evidence type="ECO:0000313" key="3">
    <source>
        <dbReference type="EMBL" id="WCZ39232.1"/>
    </source>
</evidence>
<dbReference type="Pfam" id="PF01844">
    <property type="entry name" value="HNH"/>
    <property type="match status" value="1"/>
</dbReference>
<dbReference type="InterPro" id="IPR003615">
    <property type="entry name" value="HNH_nuc"/>
</dbReference>
<reference evidence="3 4" key="1">
    <citation type="submission" date="2020-10" db="EMBL/GenBank/DDBJ databases">
        <title>Complete genome sequence of Corynebacterium jeddahense DSM 45997, type strain of Corynebacterium jeddahense.</title>
        <authorList>
            <person name="Busche T."/>
            <person name="Kalinowski J."/>
            <person name="Ruckert C."/>
        </authorList>
    </citation>
    <scope>NUCLEOTIDE SEQUENCE [LARGE SCALE GENOMIC DNA]</scope>
    <source>
        <strain evidence="3 4">DSM 45997</strain>
    </source>
</reference>
<organism evidence="3 4">
    <name type="scientific">Corynebacterium jeddahense</name>
    <dbReference type="NCBI Taxonomy" id="1414719"/>
    <lineage>
        <taxon>Bacteria</taxon>
        <taxon>Bacillati</taxon>
        <taxon>Actinomycetota</taxon>
        <taxon>Actinomycetes</taxon>
        <taxon>Mycobacteriales</taxon>
        <taxon>Corynebacteriaceae</taxon>
        <taxon>Corynebacterium</taxon>
    </lineage>
</organism>
<evidence type="ECO:0000256" key="1">
    <source>
        <dbReference type="SAM" id="MobiDB-lite"/>
    </source>
</evidence>
<gene>
    <name evidence="3" type="ORF">CJEDD_08195</name>
</gene>